<keyword evidence="3" id="KW-1185">Reference proteome</keyword>
<gene>
    <name evidence="2" type="ORF">AFUS01_LOCUS3551</name>
</gene>
<evidence type="ECO:0000313" key="3">
    <source>
        <dbReference type="Proteomes" id="UP000708208"/>
    </source>
</evidence>
<protein>
    <submittedName>
        <fullName evidence="2">Uncharacterized protein</fullName>
    </submittedName>
</protein>
<feature type="compositionally biased region" description="Low complexity" evidence="1">
    <location>
        <begin position="34"/>
        <end position="67"/>
    </location>
</feature>
<evidence type="ECO:0000256" key="1">
    <source>
        <dbReference type="SAM" id="MobiDB-lite"/>
    </source>
</evidence>
<feature type="non-terminal residue" evidence="2">
    <location>
        <position position="73"/>
    </location>
</feature>
<comment type="caution">
    <text evidence="2">The sequence shown here is derived from an EMBL/GenBank/DDBJ whole genome shotgun (WGS) entry which is preliminary data.</text>
</comment>
<feature type="region of interest" description="Disordered" evidence="1">
    <location>
        <begin position="1"/>
        <end position="73"/>
    </location>
</feature>
<reference evidence="2" key="1">
    <citation type="submission" date="2021-06" db="EMBL/GenBank/DDBJ databases">
        <authorList>
            <person name="Hodson N. C."/>
            <person name="Mongue J. A."/>
            <person name="Jaron S. K."/>
        </authorList>
    </citation>
    <scope>NUCLEOTIDE SEQUENCE</scope>
</reference>
<dbReference type="AlphaFoldDB" id="A0A8J2NTU2"/>
<organism evidence="2 3">
    <name type="scientific">Allacma fusca</name>
    <dbReference type="NCBI Taxonomy" id="39272"/>
    <lineage>
        <taxon>Eukaryota</taxon>
        <taxon>Metazoa</taxon>
        <taxon>Ecdysozoa</taxon>
        <taxon>Arthropoda</taxon>
        <taxon>Hexapoda</taxon>
        <taxon>Collembola</taxon>
        <taxon>Symphypleona</taxon>
        <taxon>Sminthuridae</taxon>
        <taxon>Allacma</taxon>
    </lineage>
</organism>
<sequence>TSEAPVEAPVEAAPARRQFKDNQSRRRNPTRRLQAAQPQQQPQQQQQPEAPVEEPVAPVQVAPVQAEEPTRLP</sequence>
<feature type="non-terminal residue" evidence="2">
    <location>
        <position position="1"/>
    </location>
</feature>
<accession>A0A8J2NTU2</accession>
<evidence type="ECO:0000313" key="2">
    <source>
        <dbReference type="EMBL" id="CAG7690914.1"/>
    </source>
</evidence>
<proteinExistence type="predicted"/>
<dbReference type="Proteomes" id="UP000708208">
    <property type="component" value="Unassembled WGS sequence"/>
</dbReference>
<feature type="compositionally biased region" description="Low complexity" evidence="1">
    <location>
        <begin position="1"/>
        <end position="15"/>
    </location>
</feature>
<name>A0A8J2NTU2_9HEXA</name>
<dbReference type="EMBL" id="CAJVCH010021470">
    <property type="protein sequence ID" value="CAG7690914.1"/>
    <property type="molecule type" value="Genomic_DNA"/>
</dbReference>